<organism evidence="1 2">
    <name type="scientific">Pleurodeles waltl</name>
    <name type="common">Iberian ribbed newt</name>
    <dbReference type="NCBI Taxonomy" id="8319"/>
    <lineage>
        <taxon>Eukaryota</taxon>
        <taxon>Metazoa</taxon>
        <taxon>Chordata</taxon>
        <taxon>Craniata</taxon>
        <taxon>Vertebrata</taxon>
        <taxon>Euteleostomi</taxon>
        <taxon>Amphibia</taxon>
        <taxon>Batrachia</taxon>
        <taxon>Caudata</taxon>
        <taxon>Salamandroidea</taxon>
        <taxon>Salamandridae</taxon>
        <taxon>Pleurodelinae</taxon>
        <taxon>Pleurodeles</taxon>
    </lineage>
</organism>
<evidence type="ECO:0000313" key="1">
    <source>
        <dbReference type="EMBL" id="KAJ1146184.1"/>
    </source>
</evidence>
<dbReference type="AlphaFoldDB" id="A0AAV7R206"/>
<evidence type="ECO:0000313" key="2">
    <source>
        <dbReference type="Proteomes" id="UP001066276"/>
    </source>
</evidence>
<keyword evidence="2" id="KW-1185">Reference proteome</keyword>
<protein>
    <submittedName>
        <fullName evidence="1">Uncharacterized protein</fullName>
    </submittedName>
</protein>
<comment type="caution">
    <text evidence="1">The sequence shown here is derived from an EMBL/GenBank/DDBJ whole genome shotgun (WGS) entry which is preliminary data.</text>
</comment>
<sequence length="78" mass="9264">MVSDGAMGIREQAGVSAIMCFWYPTWRHQSRRMDRQTQRIKVWMRPRQLQQVSGELREMRIAYDKAHLELQTQLGSIN</sequence>
<dbReference type="Proteomes" id="UP001066276">
    <property type="component" value="Chromosome 6"/>
</dbReference>
<reference evidence="1" key="1">
    <citation type="journal article" date="2022" name="bioRxiv">
        <title>Sequencing and chromosome-scale assembly of the giantPleurodeles waltlgenome.</title>
        <authorList>
            <person name="Brown T."/>
            <person name="Elewa A."/>
            <person name="Iarovenko S."/>
            <person name="Subramanian E."/>
            <person name="Araus A.J."/>
            <person name="Petzold A."/>
            <person name="Susuki M."/>
            <person name="Suzuki K.-i.T."/>
            <person name="Hayashi T."/>
            <person name="Toyoda A."/>
            <person name="Oliveira C."/>
            <person name="Osipova E."/>
            <person name="Leigh N.D."/>
            <person name="Simon A."/>
            <person name="Yun M.H."/>
        </authorList>
    </citation>
    <scope>NUCLEOTIDE SEQUENCE</scope>
    <source>
        <strain evidence="1">20211129_DDA</strain>
        <tissue evidence="1">Liver</tissue>
    </source>
</reference>
<accession>A0AAV7R206</accession>
<gene>
    <name evidence="1" type="ORF">NDU88_012465</name>
</gene>
<proteinExistence type="predicted"/>
<name>A0AAV7R206_PLEWA</name>
<dbReference type="EMBL" id="JANPWB010000010">
    <property type="protein sequence ID" value="KAJ1146184.1"/>
    <property type="molecule type" value="Genomic_DNA"/>
</dbReference>